<name>A0A7I9UWK2_9ACTN</name>
<dbReference type="Pfam" id="PF02146">
    <property type="entry name" value="SIR2"/>
    <property type="match status" value="1"/>
</dbReference>
<dbReference type="GO" id="GO:0070403">
    <property type="term" value="F:NAD+ binding"/>
    <property type="evidence" value="ECO:0007669"/>
    <property type="project" value="InterPro"/>
</dbReference>
<keyword evidence="2" id="KW-0808">Transferase</keyword>
<evidence type="ECO:0000256" key="1">
    <source>
        <dbReference type="ARBA" id="ARBA00012928"/>
    </source>
</evidence>
<evidence type="ECO:0000256" key="2">
    <source>
        <dbReference type="ARBA" id="ARBA00022679"/>
    </source>
</evidence>
<evidence type="ECO:0000259" key="5">
    <source>
        <dbReference type="PROSITE" id="PS50305"/>
    </source>
</evidence>
<dbReference type="InterPro" id="IPR029035">
    <property type="entry name" value="DHS-like_NAD/FAD-binding_dom"/>
</dbReference>
<evidence type="ECO:0000256" key="3">
    <source>
        <dbReference type="ARBA" id="ARBA00023027"/>
    </source>
</evidence>
<sequence>MVDCPRCGGILKPDIVYFGESVAKTVVARAFALVDEADALLVAGSSLTVMSGLRFVRYAAKHRKPVAIVNRGATRGDGVAELKIDHRCEEVLPVTAAALTALCT</sequence>
<gene>
    <name evidence="6" type="ORF">nbrc107697_15540</name>
</gene>
<keyword evidence="3" id="KW-0520">NAD</keyword>
<dbReference type="InterPro" id="IPR050134">
    <property type="entry name" value="NAD-dep_sirtuin_deacylases"/>
</dbReference>
<dbReference type="Gene3D" id="3.30.1600.10">
    <property type="entry name" value="SIR2/SIRT2 'Small Domain"/>
    <property type="match status" value="1"/>
</dbReference>
<dbReference type="PANTHER" id="PTHR11085:SF10">
    <property type="entry name" value="NAD-DEPENDENT PROTEIN DEACYLASE SIRTUIN-5, MITOCHONDRIAL-RELATED"/>
    <property type="match status" value="1"/>
</dbReference>
<dbReference type="EMBL" id="BJOU01000001">
    <property type="protein sequence ID" value="GED97515.1"/>
    <property type="molecule type" value="Genomic_DNA"/>
</dbReference>
<dbReference type="InterPro" id="IPR003000">
    <property type="entry name" value="Sirtuin"/>
</dbReference>
<organism evidence="6 7">
    <name type="scientific">Gordonia crocea</name>
    <dbReference type="NCBI Taxonomy" id="589162"/>
    <lineage>
        <taxon>Bacteria</taxon>
        <taxon>Bacillati</taxon>
        <taxon>Actinomycetota</taxon>
        <taxon>Actinomycetes</taxon>
        <taxon>Mycobacteriales</taxon>
        <taxon>Gordoniaceae</taxon>
        <taxon>Gordonia</taxon>
    </lineage>
</organism>
<feature type="domain" description="Deacetylase sirtuin-type" evidence="5">
    <location>
        <begin position="1"/>
        <end position="104"/>
    </location>
</feature>
<accession>A0A7I9UWK2</accession>
<dbReference type="InterPro" id="IPR026590">
    <property type="entry name" value="Ssirtuin_cat_dom"/>
</dbReference>
<evidence type="ECO:0000313" key="7">
    <source>
        <dbReference type="Proteomes" id="UP000444980"/>
    </source>
</evidence>
<dbReference type="SUPFAM" id="SSF52467">
    <property type="entry name" value="DHS-like NAD/FAD-binding domain"/>
    <property type="match status" value="1"/>
</dbReference>
<evidence type="ECO:0000256" key="4">
    <source>
        <dbReference type="PROSITE-ProRule" id="PRU00236"/>
    </source>
</evidence>
<dbReference type="Gene3D" id="3.40.50.1220">
    <property type="entry name" value="TPP-binding domain"/>
    <property type="match status" value="1"/>
</dbReference>
<comment type="caution">
    <text evidence="6">The sequence shown here is derived from an EMBL/GenBank/DDBJ whole genome shotgun (WGS) entry which is preliminary data.</text>
</comment>
<dbReference type="InterPro" id="IPR026591">
    <property type="entry name" value="Sirtuin_cat_small_dom_sf"/>
</dbReference>
<dbReference type="PROSITE" id="PS50305">
    <property type="entry name" value="SIRTUIN"/>
    <property type="match status" value="1"/>
</dbReference>
<dbReference type="GO" id="GO:0017136">
    <property type="term" value="F:histone deacetylase activity, NAD-dependent"/>
    <property type="evidence" value="ECO:0007669"/>
    <property type="project" value="TreeGrafter"/>
</dbReference>
<comment type="caution">
    <text evidence="4">Lacks conserved residue(s) required for the propagation of feature annotation.</text>
</comment>
<protein>
    <recommendedName>
        <fullName evidence="1">protein acetyllysine N-acetyltransferase</fullName>
        <ecNumber evidence="1">2.3.1.286</ecNumber>
    </recommendedName>
</protein>
<dbReference type="AlphaFoldDB" id="A0A7I9UWK2"/>
<dbReference type="EC" id="2.3.1.286" evidence="1"/>
<dbReference type="Proteomes" id="UP000444980">
    <property type="component" value="Unassembled WGS sequence"/>
</dbReference>
<reference evidence="7" key="1">
    <citation type="submission" date="2019-06" db="EMBL/GenBank/DDBJ databases">
        <title>Gordonia isolated from sludge of a wastewater treatment plant.</title>
        <authorList>
            <person name="Tamura T."/>
            <person name="Aoyama K."/>
            <person name="Kang Y."/>
            <person name="Saito S."/>
            <person name="Akiyama N."/>
            <person name="Yazawa K."/>
            <person name="Gonoi T."/>
            <person name="Mikami Y."/>
        </authorList>
    </citation>
    <scope>NUCLEOTIDE SEQUENCE [LARGE SCALE GENOMIC DNA]</scope>
    <source>
        <strain evidence="7">NBRC 107697</strain>
    </source>
</reference>
<keyword evidence="7" id="KW-1185">Reference proteome</keyword>
<proteinExistence type="predicted"/>
<evidence type="ECO:0000313" key="6">
    <source>
        <dbReference type="EMBL" id="GED97515.1"/>
    </source>
</evidence>
<dbReference type="PANTHER" id="PTHR11085">
    <property type="entry name" value="NAD-DEPENDENT PROTEIN DEACYLASE SIRTUIN-5, MITOCHONDRIAL-RELATED"/>
    <property type="match status" value="1"/>
</dbReference>